<dbReference type="Gene3D" id="3.10.20.30">
    <property type="match status" value="1"/>
</dbReference>
<dbReference type="CDD" id="cd00207">
    <property type="entry name" value="fer2"/>
    <property type="match status" value="1"/>
</dbReference>
<dbReference type="PANTHER" id="PTHR44379">
    <property type="entry name" value="OXIDOREDUCTASE WITH IRON-SULFUR SUBUNIT"/>
    <property type="match status" value="1"/>
</dbReference>
<dbReference type="GO" id="GO:0051537">
    <property type="term" value="F:2 iron, 2 sulfur cluster binding"/>
    <property type="evidence" value="ECO:0007669"/>
    <property type="project" value="UniProtKB-KW"/>
</dbReference>
<dbReference type="InterPro" id="IPR001041">
    <property type="entry name" value="2Fe-2S_ferredoxin-type"/>
</dbReference>
<keyword evidence="3" id="KW-0560">Oxidoreductase</keyword>
<dbReference type="EMBL" id="LSEF01000033">
    <property type="protein sequence ID" value="OAF18591.1"/>
    <property type="molecule type" value="Genomic_DNA"/>
</dbReference>
<comment type="caution">
    <text evidence="7">The sequence shown here is derived from an EMBL/GenBank/DDBJ whole genome shotgun (WGS) entry which is preliminary data.</text>
</comment>
<evidence type="ECO:0000256" key="3">
    <source>
        <dbReference type="ARBA" id="ARBA00023002"/>
    </source>
</evidence>
<dbReference type="PANTHER" id="PTHR44379:SF8">
    <property type="entry name" value="XANTHINE DEHYDROGENASE IRON-SULFUR-BINDING SUBUNIT XDHC-RELATED"/>
    <property type="match status" value="1"/>
</dbReference>
<feature type="domain" description="2Fe-2S ferredoxin-type" evidence="6">
    <location>
        <begin position="17"/>
        <end position="93"/>
    </location>
</feature>
<dbReference type="GO" id="GO:0016491">
    <property type="term" value="F:oxidoreductase activity"/>
    <property type="evidence" value="ECO:0007669"/>
    <property type="project" value="UniProtKB-KW"/>
</dbReference>
<dbReference type="InterPro" id="IPR012675">
    <property type="entry name" value="Beta-grasp_dom_sf"/>
</dbReference>
<keyword evidence="5" id="KW-0411">Iron-sulfur</keyword>
<dbReference type="Pfam" id="PF01799">
    <property type="entry name" value="Fer2_2"/>
    <property type="match status" value="1"/>
</dbReference>
<dbReference type="AlphaFoldDB" id="A0A176ZD71"/>
<evidence type="ECO:0000256" key="2">
    <source>
        <dbReference type="ARBA" id="ARBA00022723"/>
    </source>
</evidence>
<dbReference type="Gene3D" id="1.10.150.120">
    <property type="entry name" value="[2Fe-2S]-binding domain"/>
    <property type="match status" value="1"/>
</dbReference>
<accession>A0A176ZD71</accession>
<sequence length="183" mass="19475">MSGIGDDMLVDGADETMRVRFVVNGRKVACEVAPRETLVDCLRNVLELTGTHAGCEMGACGACLVQIDGRAVHSCLMFAVQADGARIDTIEGLSESGVIADLQAEFHRRNALQCGFCTPGMLVNAHELLSQVTRPSREAIRDALSGNYCRCTGYEAIVDAIDAVAKARVEARVEVRSEGGSAT</sequence>
<keyword evidence="8" id="KW-1185">Reference proteome</keyword>
<evidence type="ECO:0000256" key="1">
    <source>
        <dbReference type="ARBA" id="ARBA00022714"/>
    </source>
</evidence>
<dbReference type="InterPro" id="IPR036010">
    <property type="entry name" value="2Fe-2S_ferredoxin-like_sf"/>
</dbReference>
<dbReference type="InterPro" id="IPR051452">
    <property type="entry name" value="Diverse_Oxidoreductases"/>
</dbReference>
<keyword evidence="1" id="KW-0001">2Fe-2S</keyword>
<dbReference type="Proteomes" id="UP000077173">
    <property type="component" value="Unassembled WGS sequence"/>
</dbReference>
<keyword evidence="4" id="KW-0408">Iron</keyword>
<evidence type="ECO:0000256" key="5">
    <source>
        <dbReference type="ARBA" id="ARBA00023014"/>
    </source>
</evidence>
<name>A0A176ZD71_9BRAD</name>
<evidence type="ECO:0000313" key="8">
    <source>
        <dbReference type="Proteomes" id="UP000077173"/>
    </source>
</evidence>
<organism evidence="7 8">
    <name type="scientific">Bradyrhizobium neotropicale</name>
    <dbReference type="NCBI Taxonomy" id="1497615"/>
    <lineage>
        <taxon>Bacteria</taxon>
        <taxon>Pseudomonadati</taxon>
        <taxon>Pseudomonadota</taxon>
        <taxon>Alphaproteobacteria</taxon>
        <taxon>Hyphomicrobiales</taxon>
        <taxon>Nitrobacteraceae</taxon>
        <taxon>Bradyrhizobium</taxon>
    </lineage>
</organism>
<evidence type="ECO:0000313" key="7">
    <source>
        <dbReference type="EMBL" id="OAF18591.1"/>
    </source>
</evidence>
<keyword evidence="2" id="KW-0479">Metal-binding</keyword>
<dbReference type="RefSeq" id="WP_063677549.1">
    <property type="nucleotide sequence ID" value="NZ_LSEF01000033.1"/>
</dbReference>
<dbReference type="SUPFAM" id="SSF54292">
    <property type="entry name" value="2Fe-2S ferredoxin-like"/>
    <property type="match status" value="1"/>
</dbReference>
<reference evidence="7 8" key="1">
    <citation type="submission" date="2016-02" db="EMBL/GenBank/DDBJ databases">
        <title>Draft genome sequence of the strain BR 10247T Bradyrhizobium neotropicale isolated from nodules of Centrolobium paraense.</title>
        <authorList>
            <person name="Simoes-Araujo J.L."/>
            <person name="Barauna A.C."/>
            <person name="Silva K."/>
            <person name="Zilli J.E."/>
        </authorList>
    </citation>
    <scope>NUCLEOTIDE SEQUENCE [LARGE SCALE GENOMIC DNA]</scope>
    <source>
        <strain evidence="7 8">BR 10247</strain>
    </source>
</reference>
<dbReference type="InterPro" id="IPR036884">
    <property type="entry name" value="2Fe-2S-bd_dom_sf"/>
</dbReference>
<dbReference type="InterPro" id="IPR002888">
    <property type="entry name" value="2Fe-2S-bd"/>
</dbReference>
<proteinExistence type="predicted"/>
<dbReference type="PROSITE" id="PS51085">
    <property type="entry name" value="2FE2S_FER_2"/>
    <property type="match status" value="1"/>
</dbReference>
<evidence type="ECO:0000256" key="4">
    <source>
        <dbReference type="ARBA" id="ARBA00023004"/>
    </source>
</evidence>
<evidence type="ECO:0000259" key="6">
    <source>
        <dbReference type="PROSITE" id="PS51085"/>
    </source>
</evidence>
<dbReference type="Pfam" id="PF00111">
    <property type="entry name" value="Fer2"/>
    <property type="match status" value="1"/>
</dbReference>
<dbReference type="FunFam" id="3.10.20.30:FF:000020">
    <property type="entry name" value="Xanthine dehydrogenase iron-sulfur subunit"/>
    <property type="match status" value="1"/>
</dbReference>
<gene>
    <name evidence="7" type="ORF">AXW67_03505</name>
</gene>
<protein>
    <submittedName>
        <fullName evidence="7">(2Fe-2S)-binding protein</fullName>
    </submittedName>
</protein>
<dbReference type="GO" id="GO:0046872">
    <property type="term" value="F:metal ion binding"/>
    <property type="evidence" value="ECO:0007669"/>
    <property type="project" value="UniProtKB-KW"/>
</dbReference>
<dbReference type="InterPro" id="IPR006058">
    <property type="entry name" value="2Fe2S_fd_BS"/>
</dbReference>
<dbReference type="PROSITE" id="PS00197">
    <property type="entry name" value="2FE2S_FER_1"/>
    <property type="match status" value="1"/>
</dbReference>
<dbReference type="SUPFAM" id="SSF47741">
    <property type="entry name" value="CO dehydrogenase ISP C-domain like"/>
    <property type="match status" value="1"/>
</dbReference>